<evidence type="ECO:0000313" key="2">
    <source>
        <dbReference type="Proteomes" id="UP001629230"/>
    </source>
</evidence>
<organism evidence="1 2">
    <name type="scientific">Paraburkholderia dipogonis</name>
    <dbReference type="NCBI Taxonomy" id="1211383"/>
    <lineage>
        <taxon>Bacteria</taxon>
        <taxon>Pseudomonadati</taxon>
        <taxon>Pseudomonadota</taxon>
        <taxon>Betaproteobacteria</taxon>
        <taxon>Burkholderiales</taxon>
        <taxon>Burkholderiaceae</taxon>
        <taxon>Paraburkholderia</taxon>
    </lineage>
</organism>
<evidence type="ECO:0000313" key="1">
    <source>
        <dbReference type="EMBL" id="MFM0004562.1"/>
    </source>
</evidence>
<name>A0ABW9AZ98_9BURK</name>
<comment type="caution">
    <text evidence="1">The sequence shown here is derived from an EMBL/GenBank/DDBJ whole genome shotgun (WGS) entry which is preliminary data.</text>
</comment>
<reference evidence="1 2" key="1">
    <citation type="journal article" date="2024" name="Chem. Sci.">
        <title>Discovery of megapolipeptins by genome mining of a Burkholderiales bacteria collection.</title>
        <authorList>
            <person name="Paulo B.S."/>
            <person name="Recchia M.J.J."/>
            <person name="Lee S."/>
            <person name="Fergusson C.H."/>
            <person name="Romanowski S.B."/>
            <person name="Hernandez A."/>
            <person name="Krull N."/>
            <person name="Liu D.Y."/>
            <person name="Cavanagh H."/>
            <person name="Bos A."/>
            <person name="Gray C.A."/>
            <person name="Murphy B.T."/>
            <person name="Linington R.G."/>
            <person name="Eustaquio A.S."/>
        </authorList>
    </citation>
    <scope>NUCLEOTIDE SEQUENCE [LARGE SCALE GENOMIC DNA]</scope>
    <source>
        <strain evidence="1 2">RL17-350-BIC-A</strain>
    </source>
</reference>
<protein>
    <submittedName>
        <fullName evidence="1">Uncharacterized protein</fullName>
    </submittedName>
</protein>
<sequence length="84" mass="9281">MNVELEPERLHTFAGRGAIGVTTVRLGEWPWHAPVRLSPQVFTLSYCSSNVANSASVVWGDDLTGTALDQVIQATQRRRCTVVR</sequence>
<gene>
    <name evidence="1" type="ORF">PQR57_26485</name>
</gene>
<keyword evidence="2" id="KW-1185">Reference proteome</keyword>
<proteinExistence type="predicted"/>
<dbReference type="RefSeq" id="WP_408179400.1">
    <property type="nucleotide sequence ID" value="NZ_JAQQEZ010000021.1"/>
</dbReference>
<dbReference type="EMBL" id="JAQQEZ010000021">
    <property type="protein sequence ID" value="MFM0004562.1"/>
    <property type="molecule type" value="Genomic_DNA"/>
</dbReference>
<dbReference type="Proteomes" id="UP001629230">
    <property type="component" value="Unassembled WGS sequence"/>
</dbReference>
<accession>A0ABW9AZ98</accession>